<accession>A0A4U6S143</accession>
<sequence>MMVKDMIPVGAERALARRESNPFTFLQQEIDRLFDGFGRSLPAFAAPQAMMPRMDVSETDKTVEISAELPGLETKDVQLNLADNTLTIRGEKKSEREEKDKDYHLIERSFGAFSRSVALPEGVKEEDISAEIAKGVLKVTVKKPAPKQSKQIDIKTAA</sequence>
<dbReference type="Proteomes" id="UP000305095">
    <property type="component" value="Unassembled WGS sequence"/>
</dbReference>
<dbReference type="Pfam" id="PF00011">
    <property type="entry name" value="HSP20"/>
    <property type="match status" value="1"/>
</dbReference>
<proteinExistence type="inferred from homology"/>
<name>A0A4U6S143_BRAEL</name>
<evidence type="ECO:0000256" key="1">
    <source>
        <dbReference type="PROSITE-ProRule" id="PRU00285"/>
    </source>
</evidence>
<dbReference type="CDD" id="cd06464">
    <property type="entry name" value="ACD_sHsps-like"/>
    <property type="match status" value="1"/>
</dbReference>
<feature type="domain" description="SHSP" evidence="3">
    <location>
        <begin position="45"/>
        <end position="157"/>
    </location>
</feature>
<organism evidence="4 5">
    <name type="scientific">Bradyrhizobium elkanii</name>
    <dbReference type="NCBI Taxonomy" id="29448"/>
    <lineage>
        <taxon>Bacteria</taxon>
        <taxon>Pseudomonadati</taxon>
        <taxon>Pseudomonadota</taxon>
        <taxon>Alphaproteobacteria</taxon>
        <taxon>Hyphomicrobiales</taxon>
        <taxon>Nitrobacteraceae</taxon>
        <taxon>Bradyrhizobium</taxon>
    </lineage>
</organism>
<evidence type="ECO:0000256" key="2">
    <source>
        <dbReference type="RuleBase" id="RU003616"/>
    </source>
</evidence>
<dbReference type="EMBL" id="SZZP01000007">
    <property type="protein sequence ID" value="TKV81324.1"/>
    <property type="molecule type" value="Genomic_DNA"/>
</dbReference>
<comment type="similarity">
    <text evidence="1 2">Belongs to the small heat shock protein (HSP20) family.</text>
</comment>
<dbReference type="SUPFAM" id="SSF49764">
    <property type="entry name" value="HSP20-like chaperones"/>
    <property type="match status" value="1"/>
</dbReference>
<dbReference type="InterPro" id="IPR008978">
    <property type="entry name" value="HSP20-like_chaperone"/>
</dbReference>
<evidence type="ECO:0000313" key="4">
    <source>
        <dbReference type="EMBL" id="TKV81324.1"/>
    </source>
</evidence>
<evidence type="ECO:0000313" key="5">
    <source>
        <dbReference type="Proteomes" id="UP000305095"/>
    </source>
</evidence>
<evidence type="ECO:0000259" key="3">
    <source>
        <dbReference type="PROSITE" id="PS01031"/>
    </source>
</evidence>
<dbReference type="PROSITE" id="PS01031">
    <property type="entry name" value="SHSP"/>
    <property type="match status" value="1"/>
</dbReference>
<dbReference type="InterPro" id="IPR002068">
    <property type="entry name" value="A-crystallin/Hsp20_dom"/>
</dbReference>
<dbReference type="InterPro" id="IPR031107">
    <property type="entry name" value="Small_HSP"/>
</dbReference>
<dbReference type="Gene3D" id="2.60.40.790">
    <property type="match status" value="1"/>
</dbReference>
<gene>
    <name evidence="4" type="ORF">FDV58_13610</name>
</gene>
<protein>
    <submittedName>
        <fullName evidence="4">Hsp20/alpha crystallin family protein</fullName>
    </submittedName>
</protein>
<dbReference type="AlphaFoldDB" id="A0A4U6S143"/>
<comment type="caution">
    <text evidence="4">The sequence shown here is derived from an EMBL/GenBank/DDBJ whole genome shotgun (WGS) entry which is preliminary data.</text>
</comment>
<dbReference type="PANTHER" id="PTHR11527">
    <property type="entry name" value="HEAT-SHOCK PROTEIN 20 FAMILY MEMBER"/>
    <property type="match status" value="1"/>
</dbReference>
<reference evidence="4 5" key="1">
    <citation type="submission" date="2019-05" db="EMBL/GenBank/DDBJ databases">
        <title>Draft Genome of Bradyrhizobium elkanii strain SEMIA 938, Used in Commercial Inoculants for Lupinus spp. in Brazil.</title>
        <authorList>
            <person name="Hungria M."/>
            <person name="Delamuta J.R.M."/>
            <person name="Ribeiro R.A."/>
            <person name="Nogueira M.A."/>
        </authorList>
    </citation>
    <scope>NUCLEOTIDE SEQUENCE [LARGE SCALE GENOMIC DNA]</scope>
    <source>
        <strain evidence="4 5">Semia 938</strain>
    </source>
</reference>